<evidence type="ECO:0000313" key="1">
    <source>
        <dbReference type="EMBL" id="SEB12429.1"/>
    </source>
</evidence>
<keyword evidence="2" id="KW-1185">Reference proteome</keyword>
<sequence>MSLNFHSYVIAEPQIVGLFGERGLGISSLRFSVLFTVVNSAEGDPAMYIDGLRATVSVVPTSGRVQYIGTGQFEGPHILRRQPHTGKLTSLLRNCCEIS</sequence>
<gene>
    <name evidence="1" type="ORF">SAMN05192564_106292</name>
</gene>
<dbReference type="AlphaFoldDB" id="A0A1H4GS00"/>
<proteinExistence type="predicted"/>
<reference evidence="2" key="1">
    <citation type="submission" date="2016-10" db="EMBL/GenBank/DDBJ databases">
        <authorList>
            <person name="Varghese N."/>
            <person name="Submissions S."/>
        </authorList>
    </citation>
    <scope>NUCLEOTIDE SEQUENCE [LARGE SCALE GENOMIC DNA]</scope>
    <source>
        <strain evidence="2">LMG 24000</strain>
    </source>
</reference>
<dbReference type="Proteomes" id="UP000198638">
    <property type="component" value="Unassembled WGS sequence"/>
</dbReference>
<accession>A0A1H4GS00</accession>
<protein>
    <submittedName>
        <fullName evidence="1">Uncharacterized protein</fullName>
    </submittedName>
</protein>
<name>A0A1H4GS00_9BURK</name>
<organism evidence="1 2">
    <name type="scientific">Paraburkholderia sartisoli</name>
    <dbReference type="NCBI Taxonomy" id="83784"/>
    <lineage>
        <taxon>Bacteria</taxon>
        <taxon>Pseudomonadati</taxon>
        <taxon>Pseudomonadota</taxon>
        <taxon>Betaproteobacteria</taxon>
        <taxon>Burkholderiales</taxon>
        <taxon>Burkholderiaceae</taxon>
        <taxon>Paraburkholderia</taxon>
    </lineage>
</organism>
<dbReference type="EMBL" id="FNRQ01000006">
    <property type="protein sequence ID" value="SEB12429.1"/>
    <property type="molecule type" value="Genomic_DNA"/>
</dbReference>
<evidence type="ECO:0000313" key="2">
    <source>
        <dbReference type="Proteomes" id="UP000198638"/>
    </source>
</evidence>